<reference evidence="3 4" key="1">
    <citation type="submission" date="2024-03" db="EMBL/GenBank/DDBJ databases">
        <title>Two novel species of the genus Flavobacterium exhibiting potentially degradation of complex polysaccharides.</title>
        <authorList>
            <person name="Lian X."/>
        </authorList>
    </citation>
    <scope>NUCLEOTIDE SEQUENCE [LARGE SCALE GENOMIC DNA]</scope>
    <source>
        <strain evidence="3 4">N6</strain>
    </source>
</reference>
<dbReference type="Pfam" id="PF03747">
    <property type="entry name" value="ADP_ribosyl_GH"/>
    <property type="match status" value="1"/>
</dbReference>
<dbReference type="PANTHER" id="PTHR16222">
    <property type="entry name" value="ADP-RIBOSYLGLYCOHYDROLASE"/>
    <property type="match status" value="1"/>
</dbReference>
<keyword evidence="2" id="KW-0378">Hydrolase</keyword>
<accession>A0ABU9NPM3</accession>
<dbReference type="PANTHER" id="PTHR16222:SF24">
    <property type="entry name" value="ADP-RIBOSYLHYDROLASE ARH3"/>
    <property type="match status" value="1"/>
</dbReference>
<comment type="caution">
    <text evidence="3">The sequence shown here is derived from an EMBL/GenBank/DDBJ whole genome shotgun (WGS) entry which is preliminary data.</text>
</comment>
<name>A0ABU9NPM3_9FLAO</name>
<dbReference type="EMBL" id="JBCGDP010000011">
    <property type="protein sequence ID" value="MEM0577224.1"/>
    <property type="molecule type" value="Genomic_DNA"/>
</dbReference>
<dbReference type="RefSeq" id="WP_342692140.1">
    <property type="nucleotide sequence ID" value="NZ_JBCGDP010000011.1"/>
</dbReference>
<gene>
    <name evidence="3" type="ORF">WFZ86_12010</name>
</gene>
<protein>
    <submittedName>
        <fullName evidence="3">ADP-ribosylglycohydrolase family protein</fullName>
    </submittedName>
</protein>
<keyword evidence="4" id="KW-1185">Reference proteome</keyword>
<sequence length="322" mass="35992">MKTKIIHSVLFGVAVGDALGVPVEFQDRELLARFPVTNMRENGSHAQPRGTWSDDSSLTFCLAESLCKGYNIKDIANNFVLWRKEKLWTPHGRVFDIGIATNFAIQSIERGANPLLVGGKSEEDNGNGSLMRILPLAFYVKNFSITKRFDTVKEVSSITHAHIRSVIACFIYIECALLLLKGKGKEEAFEEMKEIVNDFLTNNPICSQSEIDKFHRVLENQIGDQEPKKFTELKEEEISSNGYVLSSLEASIWCLLTSNSFEETVLKAVNLGEDTDTTGAIAGGLAGILYGYENIPKEWINVLARKNDITKLCDKLSENYEI</sequence>
<comment type="similarity">
    <text evidence="1">Belongs to the ADP-ribosylglycohydrolase family.</text>
</comment>
<dbReference type="InterPro" id="IPR050792">
    <property type="entry name" value="ADP-ribosylglycohydrolase"/>
</dbReference>
<dbReference type="InterPro" id="IPR005502">
    <property type="entry name" value="Ribosyl_crysJ1"/>
</dbReference>
<evidence type="ECO:0000313" key="4">
    <source>
        <dbReference type="Proteomes" id="UP001468798"/>
    </source>
</evidence>
<evidence type="ECO:0000256" key="1">
    <source>
        <dbReference type="ARBA" id="ARBA00010702"/>
    </source>
</evidence>
<evidence type="ECO:0000256" key="2">
    <source>
        <dbReference type="ARBA" id="ARBA00022801"/>
    </source>
</evidence>
<evidence type="ECO:0000313" key="3">
    <source>
        <dbReference type="EMBL" id="MEM0577224.1"/>
    </source>
</evidence>
<dbReference type="Proteomes" id="UP001468798">
    <property type="component" value="Unassembled WGS sequence"/>
</dbReference>
<proteinExistence type="inferred from homology"/>
<organism evidence="3 4">
    <name type="scientific">Flavobacterium polysaccharolyticum</name>
    <dbReference type="NCBI Taxonomy" id="3133148"/>
    <lineage>
        <taxon>Bacteria</taxon>
        <taxon>Pseudomonadati</taxon>
        <taxon>Bacteroidota</taxon>
        <taxon>Flavobacteriia</taxon>
        <taxon>Flavobacteriales</taxon>
        <taxon>Flavobacteriaceae</taxon>
        <taxon>Flavobacterium</taxon>
    </lineage>
</organism>
<dbReference type="SUPFAM" id="SSF101478">
    <property type="entry name" value="ADP-ribosylglycohydrolase"/>
    <property type="match status" value="1"/>
</dbReference>
<dbReference type="InterPro" id="IPR036705">
    <property type="entry name" value="Ribosyl_crysJ1_sf"/>
</dbReference>
<dbReference type="Gene3D" id="1.10.4080.10">
    <property type="entry name" value="ADP-ribosylation/Crystallin J1"/>
    <property type="match status" value="1"/>
</dbReference>